<evidence type="ECO:0000256" key="6">
    <source>
        <dbReference type="ARBA" id="ARBA00022968"/>
    </source>
</evidence>
<keyword evidence="11 15" id="KW-0961">Cell wall biogenesis/degradation</keyword>
<dbReference type="Pfam" id="PF03360">
    <property type="entry name" value="Glyco_transf_43"/>
    <property type="match status" value="2"/>
</dbReference>
<evidence type="ECO:0000256" key="5">
    <source>
        <dbReference type="ARBA" id="ARBA00022692"/>
    </source>
</evidence>
<dbReference type="GO" id="GO:0015018">
    <property type="term" value="F:galactosylgalactosylxylosylprotein 3-beta-glucuronosyltransferase activity"/>
    <property type="evidence" value="ECO:0007669"/>
    <property type="project" value="InterPro"/>
</dbReference>
<dbReference type="PANTHER" id="PTHR10896">
    <property type="entry name" value="GALACTOSYLGALACTOSYLXYLOSYLPROTEIN 3-BETA-GLUCURONOSYLTRANSFERASE BETA-1,3-GLUCURONYLTRANSFERASE"/>
    <property type="match status" value="1"/>
</dbReference>
<keyword evidence="6 15" id="KW-0735">Signal-anchor</keyword>
<dbReference type="InterPro" id="IPR029044">
    <property type="entry name" value="Nucleotide-diphossugar_trans"/>
</dbReference>
<evidence type="ECO:0000256" key="3">
    <source>
        <dbReference type="ARBA" id="ARBA00022676"/>
    </source>
</evidence>
<evidence type="ECO:0000256" key="8">
    <source>
        <dbReference type="ARBA" id="ARBA00023034"/>
    </source>
</evidence>
<keyword evidence="9 15" id="KW-0472">Membrane</keyword>
<dbReference type="GO" id="GO:0000139">
    <property type="term" value="C:Golgi membrane"/>
    <property type="evidence" value="ECO:0007669"/>
    <property type="project" value="UniProtKB-SubCell"/>
</dbReference>
<comment type="subcellular location">
    <subcellularLocation>
        <location evidence="1 15">Golgi apparatus membrane</location>
        <topology evidence="1 15">Single-pass type II membrane protein</topology>
    </subcellularLocation>
</comment>
<evidence type="ECO:0000256" key="11">
    <source>
        <dbReference type="ARBA" id="ARBA00023316"/>
    </source>
</evidence>
<sequence>MARRNAGAMQREGSAGSVKDWSEFDPSPSPKLAYSQSYVAMRGLLTAVASLDPVLMSSSLKSLWAALSSHRHARSLERPKSKGMNWKRPMFHLLVCFLVGVFIGFTPLFSLDLSNKIDSENEMLPFDGDVVDRQMLELKSTKLEPFAAETEAAEEQQVDESPPVPAMLDDEADFIEASHVQASVNETDFVVRKQLIIVTTTSVRPHQTYYLNRLAHVLKNVSPPLLWIVAEWPYQSRETAEILRSSGVMYRHLICNRNTTNIRKIVVCQKNNAIFHIKKHRLDGIVHFADEERAYSVDLFEEMRKISVVEHPGPIVTGNYNGRATTAALERFGTWPVATHIGARYKVVLEGPVCRGNQVTGWHTNQRRGVPRRFPIGFSGFAFNSTILWDPQRWNSPTLESIILHSGGKGGLQESRFIEKLVEDETQMEGLADNCTRVMVWNFDLEPPQLNYPIGWLLQKNLDAVVPIT</sequence>
<name>A0AAQ3T9Y7_PASNO</name>
<organism evidence="17 18">
    <name type="scientific">Paspalum notatum var. saurae</name>
    <dbReference type="NCBI Taxonomy" id="547442"/>
    <lineage>
        <taxon>Eukaryota</taxon>
        <taxon>Viridiplantae</taxon>
        <taxon>Streptophyta</taxon>
        <taxon>Embryophyta</taxon>
        <taxon>Tracheophyta</taxon>
        <taxon>Spermatophyta</taxon>
        <taxon>Magnoliopsida</taxon>
        <taxon>Liliopsida</taxon>
        <taxon>Poales</taxon>
        <taxon>Poaceae</taxon>
        <taxon>PACMAD clade</taxon>
        <taxon>Panicoideae</taxon>
        <taxon>Andropogonodae</taxon>
        <taxon>Paspaleae</taxon>
        <taxon>Paspalinae</taxon>
        <taxon>Paspalum</taxon>
    </lineage>
</organism>
<keyword evidence="5 15" id="KW-0812">Transmembrane</keyword>
<dbReference type="SUPFAM" id="SSF53448">
    <property type="entry name" value="Nucleotide-diphospho-sugar transferases"/>
    <property type="match status" value="1"/>
</dbReference>
<evidence type="ECO:0000256" key="2">
    <source>
        <dbReference type="ARBA" id="ARBA00007706"/>
    </source>
</evidence>
<evidence type="ECO:0000256" key="13">
    <source>
        <dbReference type="PIRSR" id="PIRSR605027-4"/>
    </source>
</evidence>
<feature type="transmembrane region" description="Helical" evidence="15">
    <location>
        <begin position="90"/>
        <end position="109"/>
    </location>
</feature>
<keyword evidence="7 15" id="KW-1133">Transmembrane helix</keyword>
<comment type="function">
    <text evidence="15">Involved in the synthesis of glucuronoxylan hemicellulose in secondary cell walls.</text>
</comment>
<dbReference type="GO" id="GO:0071555">
    <property type="term" value="P:cell wall organization"/>
    <property type="evidence" value="ECO:0007669"/>
    <property type="project" value="UniProtKB-KW"/>
</dbReference>
<evidence type="ECO:0000256" key="1">
    <source>
        <dbReference type="ARBA" id="ARBA00004323"/>
    </source>
</evidence>
<reference evidence="17 18" key="1">
    <citation type="submission" date="2024-02" db="EMBL/GenBank/DDBJ databases">
        <title>High-quality chromosome-scale genome assembly of Pensacola bahiagrass (Paspalum notatum Flugge var. saurae).</title>
        <authorList>
            <person name="Vega J.M."/>
            <person name="Podio M."/>
            <person name="Orjuela J."/>
            <person name="Siena L.A."/>
            <person name="Pessino S.C."/>
            <person name="Combes M.C."/>
            <person name="Mariac C."/>
            <person name="Albertini E."/>
            <person name="Pupilli F."/>
            <person name="Ortiz J.P.A."/>
            <person name="Leblanc O."/>
        </authorList>
    </citation>
    <scope>NUCLEOTIDE SEQUENCE [LARGE SCALE GENOMIC DNA]</scope>
    <source>
        <strain evidence="17">R1</strain>
        <tissue evidence="17">Leaf</tissue>
    </source>
</reference>
<accession>A0AAQ3T9Y7</accession>
<evidence type="ECO:0000256" key="12">
    <source>
        <dbReference type="PIRSR" id="PIRSR605027-1"/>
    </source>
</evidence>
<evidence type="ECO:0000256" key="10">
    <source>
        <dbReference type="ARBA" id="ARBA00023180"/>
    </source>
</evidence>
<feature type="active site" description="Proton donor/acceptor" evidence="12">
    <location>
        <position position="414"/>
    </location>
</feature>
<evidence type="ECO:0000256" key="16">
    <source>
        <dbReference type="SAM" id="MobiDB-lite"/>
    </source>
</evidence>
<keyword evidence="4 15" id="KW-0808">Transferase</keyword>
<dbReference type="AlphaFoldDB" id="A0AAQ3T9Y7"/>
<dbReference type="InterPro" id="IPR005027">
    <property type="entry name" value="Glyco_trans_43"/>
</dbReference>
<evidence type="ECO:0000256" key="14">
    <source>
        <dbReference type="PIRSR" id="PIRSR605027-6"/>
    </source>
</evidence>
<feature type="region of interest" description="Disordered" evidence="16">
    <location>
        <begin position="1"/>
        <end position="27"/>
    </location>
</feature>
<proteinExistence type="inferred from homology"/>
<dbReference type="GO" id="GO:0009834">
    <property type="term" value="P:plant-type secondary cell wall biogenesis"/>
    <property type="evidence" value="ECO:0007669"/>
    <property type="project" value="TreeGrafter"/>
</dbReference>
<evidence type="ECO:0000256" key="4">
    <source>
        <dbReference type="ARBA" id="ARBA00022679"/>
    </source>
</evidence>
<keyword evidence="10 14" id="KW-0325">Glycoprotein</keyword>
<evidence type="ECO:0000313" key="17">
    <source>
        <dbReference type="EMBL" id="WVZ69301.1"/>
    </source>
</evidence>
<evidence type="ECO:0000313" key="18">
    <source>
        <dbReference type="Proteomes" id="UP001341281"/>
    </source>
</evidence>
<feature type="site" description="Interaction with galactose moiety of substrate glycoprotein" evidence="13">
    <location>
        <position position="350"/>
    </location>
</feature>
<comment type="similarity">
    <text evidence="2 15">Belongs to the glycosyltransferase 43 family.</text>
</comment>
<evidence type="ECO:0000256" key="15">
    <source>
        <dbReference type="RuleBase" id="RU363127"/>
    </source>
</evidence>
<dbReference type="GO" id="GO:0042285">
    <property type="term" value="F:xylosyltransferase activity"/>
    <property type="evidence" value="ECO:0007669"/>
    <property type="project" value="TreeGrafter"/>
</dbReference>
<evidence type="ECO:0000256" key="9">
    <source>
        <dbReference type="ARBA" id="ARBA00023136"/>
    </source>
</evidence>
<dbReference type="EMBL" id="CP144748">
    <property type="protein sequence ID" value="WVZ69301.1"/>
    <property type="molecule type" value="Genomic_DNA"/>
</dbReference>
<dbReference type="Gene3D" id="3.90.550.10">
    <property type="entry name" value="Spore Coat Polysaccharide Biosynthesis Protein SpsA, Chain A"/>
    <property type="match status" value="1"/>
</dbReference>
<gene>
    <name evidence="17" type="ORF">U9M48_018109</name>
</gene>
<keyword evidence="3" id="KW-0328">Glycosyltransferase</keyword>
<dbReference type="Proteomes" id="UP001341281">
    <property type="component" value="Chromosome 04"/>
</dbReference>
<feature type="glycosylation site" description="N-linked (GlcNAc...) asparagine" evidence="14">
    <location>
        <position position="434"/>
    </location>
</feature>
<dbReference type="PANTHER" id="PTHR10896:SF20">
    <property type="entry name" value="BETA-1,4-XYLOSYLTRANSFERASE IRX9L-RELATED"/>
    <property type="match status" value="1"/>
</dbReference>
<keyword evidence="8 15" id="KW-0333">Golgi apparatus</keyword>
<dbReference type="GO" id="GO:0010417">
    <property type="term" value="P:glucuronoxylan biosynthetic process"/>
    <property type="evidence" value="ECO:0007669"/>
    <property type="project" value="TreeGrafter"/>
</dbReference>
<evidence type="ECO:0000256" key="7">
    <source>
        <dbReference type="ARBA" id="ARBA00022989"/>
    </source>
</evidence>
<dbReference type="CDD" id="cd00218">
    <property type="entry name" value="GlcAT-I"/>
    <property type="match status" value="1"/>
</dbReference>
<keyword evidence="18" id="KW-1185">Reference proteome</keyword>
<protein>
    <recommendedName>
        <fullName evidence="15">Glycosyltransferases</fullName>
        <ecNumber evidence="15">2.4.-.-</ecNumber>
    </recommendedName>
</protein>
<dbReference type="EC" id="2.4.-.-" evidence="15"/>